<feature type="coiled-coil region" evidence="1">
    <location>
        <begin position="41"/>
        <end position="68"/>
    </location>
</feature>
<feature type="transmembrane region" description="Helical" evidence="2">
    <location>
        <begin position="12"/>
        <end position="31"/>
    </location>
</feature>
<protein>
    <submittedName>
        <fullName evidence="3">Uncharacterized protein</fullName>
    </submittedName>
</protein>
<name>A0A5K0UA09_9VIRU</name>
<comment type="caution">
    <text evidence="3">The sequence shown here is derived from an EMBL/GenBank/DDBJ whole genome shotgun (WGS) entry which is preliminary data.</text>
</comment>
<evidence type="ECO:0000313" key="3">
    <source>
        <dbReference type="EMBL" id="VBB18929.1"/>
    </source>
</evidence>
<accession>A0A5K0UA09</accession>
<reference evidence="3 4" key="1">
    <citation type="submission" date="2018-10" db="EMBL/GenBank/DDBJ databases">
        <authorList>
            <consortium name="IHU Genomes"/>
        </authorList>
    </citation>
    <scope>NUCLEOTIDE SEQUENCE [LARGE SCALE GENOMIC DNA]</scope>
    <source>
        <strain evidence="3 4">A1</strain>
    </source>
</reference>
<keyword evidence="2" id="KW-0812">Transmembrane</keyword>
<gene>
    <name evidence="3" type="ORF">YASMINEVIRUS_1461</name>
</gene>
<sequence>MYLFSDTLYKIIELVVQILLGVLVNTCIVTITNKFCNVFKIERYTTNMKQLVERLDELEKQLKHIEKNTDPKDK</sequence>
<keyword evidence="2" id="KW-1133">Transmembrane helix</keyword>
<proteinExistence type="predicted"/>
<keyword evidence="2" id="KW-0472">Membrane</keyword>
<keyword evidence="1" id="KW-0175">Coiled coil</keyword>
<dbReference type="EMBL" id="UPSH01000001">
    <property type="protein sequence ID" value="VBB18929.1"/>
    <property type="molecule type" value="Genomic_DNA"/>
</dbReference>
<evidence type="ECO:0000256" key="1">
    <source>
        <dbReference type="SAM" id="Coils"/>
    </source>
</evidence>
<organism evidence="3 4">
    <name type="scientific">Yasminevirus sp. GU-2018</name>
    <dbReference type="NCBI Taxonomy" id="2420051"/>
    <lineage>
        <taxon>Viruses</taxon>
        <taxon>Varidnaviria</taxon>
        <taxon>Bamfordvirae</taxon>
        <taxon>Nucleocytoviricota</taxon>
        <taxon>Megaviricetes</taxon>
        <taxon>Imitervirales</taxon>
        <taxon>Mimiviridae</taxon>
        <taxon>Klosneuvirinae</taxon>
        <taxon>Yasminevirus</taxon>
        <taxon>Yasminevirus saudimassiliense</taxon>
    </lineage>
</organism>
<evidence type="ECO:0000256" key="2">
    <source>
        <dbReference type="SAM" id="Phobius"/>
    </source>
</evidence>
<keyword evidence="4" id="KW-1185">Reference proteome</keyword>
<dbReference type="Proteomes" id="UP000594342">
    <property type="component" value="Unassembled WGS sequence"/>
</dbReference>
<evidence type="ECO:0000313" key="4">
    <source>
        <dbReference type="Proteomes" id="UP000594342"/>
    </source>
</evidence>